<protein>
    <recommendedName>
        <fullName evidence="10">Hydrophobin</fullName>
    </recommendedName>
</protein>
<evidence type="ECO:0000256" key="7">
    <source>
        <dbReference type="SAM" id="SignalP"/>
    </source>
</evidence>
<evidence type="ECO:0000256" key="3">
    <source>
        <dbReference type="ARBA" id="ARBA00022512"/>
    </source>
</evidence>
<comment type="similarity">
    <text evidence="2">Belongs to the cerato-ulmin hydrophobin family.</text>
</comment>
<keyword evidence="9" id="KW-1185">Reference proteome</keyword>
<feature type="chain" id="PRO_5013243962" description="Hydrophobin" evidence="7">
    <location>
        <begin position="16"/>
        <end position="93"/>
    </location>
</feature>
<keyword evidence="3" id="KW-0134">Cell wall</keyword>
<dbReference type="Pfam" id="PF06766">
    <property type="entry name" value="Hydrophobin_2"/>
    <property type="match status" value="1"/>
</dbReference>
<dbReference type="SUPFAM" id="SSF101751">
    <property type="entry name" value="Hydrophobin II, HfbII"/>
    <property type="match status" value="1"/>
</dbReference>
<evidence type="ECO:0000256" key="6">
    <source>
        <dbReference type="ARBA" id="ARBA00023157"/>
    </source>
</evidence>
<keyword evidence="4" id="KW-0964">Secreted</keyword>
<organism evidence="8 9">
    <name type="scientific">Cordyceps confragosa</name>
    <name type="common">Lecanicillium lecanii</name>
    <dbReference type="NCBI Taxonomy" id="2714763"/>
    <lineage>
        <taxon>Eukaryota</taxon>
        <taxon>Fungi</taxon>
        <taxon>Dikarya</taxon>
        <taxon>Ascomycota</taxon>
        <taxon>Pezizomycotina</taxon>
        <taxon>Sordariomycetes</taxon>
        <taxon>Hypocreomycetidae</taxon>
        <taxon>Hypocreales</taxon>
        <taxon>Cordycipitaceae</taxon>
        <taxon>Akanthomyces</taxon>
    </lineage>
</organism>
<comment type="subcellular location">
    <subcellularLocation>
        <location evidence="1">Secreted</location>
        <location evidence="1">Cell wall</location>
    </subcellularLocation>
</comment>
<dbReference type="AlphaFoldDB" id="A0A179I4M4"/>
<keyword evidence="6" id="KW-1015">Disulfide bond</keyword>
<dbReference type="OMA" id="MCCILPI"/>
<feature type="signal peptide" evidence="7">
    <location>
        <begin position="1"/>
        <end position="15"/>
    </location>
</feature>
<dbReference type="InterPro" id="IPR010636">
    <property type="entry name" value="Class_II_hydrophobin"/>
</dbReference>
<dbReference type="CDD" id="cd23508">
    <property type="entry name" value="hydrophobin_II"/>
    <property type="match status" value="1"/>
</dbReference>
<name>A0A179I4M4_CORDF</name>
<gene>
    <name evidence="8" type="ORF">LLEC1_01213</name>
</gene>
<evidence type="ECO:0000313" key="9">
    <source>
        <dbReference type="Proteomes" id="UP000243081"/>
    </source>
</evidence>
<evidence type="ECO:0000256" key="4">
    <source>
        <dbReference type="ARBA" id="ARBA00022525"/>
    </source>
</evidence>
<dbReference type="PANTHER" id="PTHR42341">
    <property type="entry name" value="HYDROPHOBIN"/>
    <property type="match status" value="1"/>
</dbReference>
<evidence type="ECO:0000313" key="8">
    <source>
        <dbReference type="EMBL" id="OAQ97577.1"/>
    </source>
</evidence>
<evidence type="ECO:0000256" key="1">
    <source>
        <dbReference type="ARBA" id="ARBA00004191"/>
    </source>
</evidence>
<evidence type="ECO:0000256" key="2">
    <source>
        <dbReference type="ARBA" id="ARBA00009576"/>
    </source>
</evidence>
<sequence>MQFIVIASLIASVLAVPADMAPRTNGVCQGGLYSNPQCCNPDVLGVACLDGKVPSEQPRDANHFRQICGSKGKAAKCCVLPVLKQDVLCKDAI</sequence>
<evidence type="ECO:0000256" key="5">
    <source>
        <dbReference type="ARBA" id="ARBA00022729"/>
    </source>
</evidence>
<proteinExistence type="inferred from homology"/>
<dbReference type="GO" id="GO:0005576">
    <property type="term" value="C:extracellular region"/>
    <property type="evidence" value="ECO:0007669"/>
    <property type="project" value="InterPro"/>
</dbReference>
<accession>A0A179I4M4</accession>
<reference evidence="8 9" key="1">
    <citation type="submission" date="2016-03" db="EMBL/GenBank/DDBJ databases">
        <title>Fine-scale spatial genetic structure of a fungal parasite of coffee scale insects.</title>
        <authorList>
            <person name="Jackson D."/>
            <person name="Zemenick K.A."/>
            <person name="Malloure B."/>
            <person name="Quandt C.A."/>
            <person name="James T.Y."/>
        </authorList>
    </citation>
    <scope>NUCLEOTIDE SEQUENCE [LARGE SCALE GENOMIC DNA]</scope>
    <source>
        <strain evidence="8 9">UM487</strain>
    </source>
</reference>
<dbReference type="PANTHER" id="PTHR42341:SF1">
    <property type="entry name" value="HYDROPHOBIN"/>
    <property type="match status" value="1"/>
</dbReference>
<comment type="caution">
    <text evidence="8">The sequence shown here is derived from an EMBL/GenBank/DDBJ whole genome shotgun (WGS) entry which is preliminary data.</text>
</comment>
<dbReference type="InterPro" id="IPR036686">
    <property type="entry name" value="Class_II_Hydrophobin_sf"/>
</dbReference>
<keyword evidence="5 7" id="KW-0732">Signal</keyword>
<dbReference type="Proteomes" id="UP000243081">
    <property type="component" value="Unassembled WGS sequence"/>
</dbReference>
<dbReference type="Gene3D" id="3.20.120.10">
    <property type="entry name" value="Hydrophobin"/>
    <property type="match status" value="1"/>
</dbReference>
<dbReference type="OrthoDB" id="4500971at2759"/>
<dbReference type="EMBL" id="LUKN01003344">
    <property type="protein sequence ID" value="OAQ97577.1"/>
    <property type="molecule type" value="Genomic_DNA"/>
</dbReference>
<evidence type="ECO:0008006" key="10">
    <source>
        <dbReference type="Google" id="ProtNLM"/>
    </source>
</evidence>